<gene>
    <name evidence="7" type="primary">recO</name>
    <name evidence="9" type="ORF">EM6_2868</name>
</gene>
<dbReference type="SUPFAM" id="SSF50249">
    <property type="entry name" value="Nucleic acid-binding proteins"/>
    <property type="match status" value="1"/>
</dbReference>
<dbReference type="GO" id="GO:0006302">
    <property type="term" value="P:double-strand break repair"/>
    <property type="evidence" value="ECO:0007669"/>
    <property type="project" value="TreeGrafter"/>
</dbReference>
<dbReference type="SUPFAM" id="SSF57863">
    <property type="entry name" value="ArfGap/RecO-like zinc finger"/>
    <property type="match status" value="1"/>
</dbReference>
<evidence type="ECO:0000256" key="6">
    <source>
        <dbReference type="ARBA" id="ARBA00033409"/>
    </source>
</evidence>
<dbReference type="InterPro" id="IPR022572">
    <property type="entry name" value="DNA_rep/recomb_RecO_N"/>
</dbReference>
<dbReference type="InterPro" id="IPR003717">
    <property type="entry name" value="RecO"/>
</dbReference>
<name>A0A3G9G6D0_9CAUL</name>
<evidence type="ECO:0000256" key="1">
    <source>
        <dbReference type="ARBA" id="ARBA00007452"/>
    </source>
</evidence>
<feature type="domain" description="DNA replication/recombination mediator RecO N-terminal" evidence="8">
    <location>
        <begin position="1"/>
        <end position="68"/>
    </location>
</feature>
<evidence type="ECO:0000256" key="2">
    <source>
        <dbReference type="ARBA" id="ARBA00021310"/>
    </source>
</evidence>
<comment type="function">
    <text evidence="7">Involved in DNA repair and RecF pathway recombination.</text>
</comment>
<dbReference type="Pfam" id="PF11967">
    <property type="entry name" value="RecO_N"/>
    <property type="match status" value="1"/>
</dbReference>
<dbReference type="OrthoDB" id="9804792at2"/>
<evidence type="ECO:0000256" key="7">
    <source>
        <dbReference type="HAMAP-Rule" id="MF_00201"/>
    </source>
</evidence>
<dbReference type="EMBL" id="AP018828">
    <property type="protein sequence ID" value="BBF82236.1"/>
    <property type="molecule type" value="Genomic_DNA"/>
</dbReference>
<dbReference type="GO" id="GO:0006310">
    <property type="term" value="P:DNA recombination"/>
    <property type="evidence" value="ECO:0007669"/>
    <property type="project" value="UniProtKB-UniRule"/>
</dbReference>
<dbReference type="InterPro" id="IPR012340">
    <property type="entry name" value="NA-bd_OB-fold"/>
</dbReference>
<evidence type="ECO:0000256" key="5">
    <source>
        <dbReference type="ARBA" id="ARBA00023204"/>
    </source>
</evidence>
<dbReference type="InterPro" id="IPR042242">
    <property type="entry name" value="RecO_C"/>
</dbReference>
<organism evidence="9 10">
    <name type="scientific">Asticcacaulis excentricus</name>
    <dbReference type="NCBI Taxonomy" id="78587"/>
    <lineage>
        <taxon>Bacteria</taxon>
        <taxon>Pseudomonadati</taxon>
        <taxon>Pseudomonadota</taxon>
        <taxon>Alphaproteobacteria</taxon>
        <taxon>Caulobacterales</taxon>
        <taxon>Caulobacteraceae</taxon>
        <taxon>Asticcacaulis</taxon>
    </lineage>
</organism>
<reference evidence="10" key="2">
    <citation type="journal article" date="2017" name="Plant Physiol. Biochem.">
        <title>Differential oxidative and antioxidative response of duckweed Lemna minor toward plant growth promoting/inhibiting bacteria.</title>
        <authorList>
            <person name="Ishizawa H."/>
            <person name="Kuroda M."/>
            <person name="Morikawa M."/>
            <person name="Ike M."/>
        </authorList>
    </citation>
    <scope>NUCLEOTIDE SEQUENCE [LARGE SCALE GENOMIC DNA]</scope>
    <source>
        <strain evidence="10">M6</strain>
    </source>
</reference>
<reference evidence="10" key="1">
    <citation type="journal article" date="2017" name="Biotechnol. Biofuels">
        <title>Evaluation of environmental bacterial communities as a factor affecting the growth of duckweed Lemna minor.</title>
        <authorList>
            <person name="Ishizawa H."/>
            <person name="Kuroda M."/>
            <person name="Morikawa M."/>
            <person name="Ike M."/>
        </authorList>
    </citation>
    <scope>NUCLEOTIDE SEQUENCE [LARGE SCALE GENOMIC DNA]</scope>
    <source>
        <strain evidence="10">M6</strain>
    </source>
</reference>
<dbReference type="AlphaFoldDB" id="A0A3G9G6D0"/>
<dbReference type="RefSeq" id="WP_126423838.1">
    <property type="nucleotide sequence ID" value="NZ_AP018828.1"/>
</dbReference>
<dbReference type="Proteomes" id="UP000278756">
    <property type="component" value="Chromosome 2"/>
</dbReference>
<evidence type="ECO:0000256" key="4">
    <source>
        <dbReference type="ARBA" id="ARBA00023172"/>
    </source>
</evidence>
<dbReference type="Pfam" id="PF02565">
    <property type="entry name" value="RecO_C"/>
    <property type="match status" value="1"/>
</dbReference>
<dbReference type="GO" id="GO:0043590">
    <property type="term" value="C:bacterial nucleoid"/>
    <property type="evidence" value="ECO:0007669"/>
    <property type="project" value="TreeGrafter"/>
</dbReference>
<dbReference type="HAMAP" id="MF_00201">
    <property type="entry name" value="RecO"/>
    <property type="match status" value="1"/>
</dbReference>
<accession>A0A3G9G6D0</accession>
<dbReference type="Gene3D" id="2.40.50.140">
    <property type="entry name" value="Nucleic acid-binding proteins"/>
    <property type="match status" value="1"/>
</dbReference>
<evidence type="ECO:0000256" key="3">
    <source>
        <dbReference type="ARBA" id="ARBA00022763"/>
    </source>
</evidence>
<evidence type="ECO:0000313" key="10">
    <source>
        <dbReference type="Proteomes" id="UP000278756"/>
    </source>
</evidence>
<dbReference type="PANTHER" id="PTHR33991:SF1">
    <property type="entry name" value="DNA REPAIR PROTEIN RECO"/>
    <property type="match status" value="1"/>
</dbReference>
<keyword evidence="3 7" id="KW-0227">DNA damage</keyword>
<evidence type="ECO:0000313" key="9">
    <source>
        <dbReference type="EMBL" id="BBF82236.1"/>
    </source>
</evidence>
<dbReference type="NCBIfam" id="TIGR00613">
    <property type="entry name" value="reco"/>
    <property type="match status" value="1"/>
</dbReference>
<keyword evidence="5 7" id="KW-0234">DNA repair</keyword>
<sequence>MTFEDDAFVLSARPHGETGAVVHFLTLEHGHIAAHVPGGASRRLKPYLQPASRVRLSYRARTADQLGSATLEPEGDATADIFDDPMALIGVQCACVMTRAVLPEREAYPGAFYAFEALIKAFGLPGVWPYVYVRFEMGLLEAVGFGLDLSVCAVSGSRDDLIYVSPRSARAVSRREGEPYKDKLLPLPGFLLSSQGGVQADDLRRGLDLTGYFLERHIFHPLNQPLPEIRTRLIDSVRDY</sequence>
<dbReference type="Gene3D" id="1.20.1440.120">
    <property type="entry name" value="Recombination protein O, C-terminal domain"/>
    <property type="match status" value="1"/>
</dbReference>
<comment type="similarity">
    <text evidence="1 7">Belongs to the RecO family.</text>
</comment>
<proteinExistence type="inferred from homology"/>
<protein>
    <recommendedName>
        <fullName evidence="2 7">DNA repair protein RecO</fullName>
    </recommendedName>
    <alternativeName>
        <fullName evidence="6 7">Recombination protein O</fullName>
    </alternativeName>
</protein>
<dbReference type="InterPro" id="IPR037278">
    <property type="entry name" value="ARFGAP/RecO"/>
</dbReference>
<keyword evidence="4 7" id="KW-0233">DNA recombination</keyword>
<evidence type="ECO:0000259" key="8">
    <source>
        <dbReference type="Pfam" id="PF11967"/>
    </source>
</evidence>
<dbReference type="PANTHER" id="PTHR33991">
    <property type="entry name" value="DNA REPAIR PROTEIN RECO"/>
    <property type="match status" value="1"/>
</dbReference>